<keyword evidence="9" id="KW-0406">Ion transport</keyword>
<gene>
    <name evidence="20" type="ORF">TU86_03475</name>
</gene>
<comment type="subcellular location">
    <subcellularLocation>
        <location evidence="1 14">Cell outer membrane</location>
        <topology evidence="1 14">Multi-pass membrane protein</topology>
    </subcellularLocation>
</comment>
<dbReference type="InterPro" id="IPR012910">
    <property type="entry name" value="Plug_dom"/>
</dbReference>
<keyword evidence="8" id="KW-0408">Iron</keyword>
<evidence type="ECO:0000256" key="2">
    <source>
        <dbReference type="ARBA" id="ARBA00009810"/>
    </source>
</evidence>
<feature type="domain" description="TonB-dependent receptor plug" evidence="19">
    <location>
        <begin position="164"/>
        <end position="266"/>
    </location>
</feature>
<evidence type="ECO:0000256" key="16">
    <source>
        <dbReference type="RuleBase" id="RU003357"/>
    </source>
</evidence>
<keyword evidence="10 16" id="KW-0798">TonB box</keyword>
<dbReference type="InterPro" id="IPR037066">
    <property type="entry name" value="Plug_dom_sf"/>
</dbReference>
<keyword evidence="5" id="KW-0410">Iron transport</keyword>
<dbReference type="CDD" id="cd01347">
    <property type="entry name" value="ligand_gated_channel"/>
    <property type="match status" value="1"/>
</dbReference>
<evidence type="ECO:0000256" key="3">
    <source>
        <dbReference type="ARBA" id="ARBA00022448"/>
    </source>
</evidence>
<evidence type="ECO:0000256" key="6">
    <source>
        <dbReference type="ARBA" id="ARBA00022692"/>
    </source>
</evidence>
<dbReference type="PANTHER" id="PTHR32552">
    <property type="entry name" value="FERRICHROME IRON RECEPTOR-RELATED"/>
    <property type="match status" value="1"/>
</dbReference>
<evidence type="ECO:0000256" key="14">
    <source>
        <dbReference type="PROSITE-ProRule" id="PRU01360"/>
    </source>
</evidence>
<evidence type="ECO:0000256" key="5">
    <source>
        <dbReference type="ARBA" id="ARBA00022496"/>
    </source>
</evidence>
<dbReference type="Gene3D" id="3.55.50.30">
    <property type="match status" value="1"/>
</dbReference>
<sequence>MLTTPISRGRLRSKAYAPLTLAIHLIVASAAGALVSTAALAQNSSAVQAYDIPAGPLGSALNRFAQLAGVAILFQSHNLDGITTQGLHGSYSEASGFDTLLRGSGFSVIKGQNGYLLEATPTVSGAMELGATEVSANQLGTITEGTGSYTPGSIATATRMVLTPRETPQSISVVTRQAMDDFGLTSIDDVMRHTPGITVATYDSDRTSYYSRGFAIKNFQYDGIPILQDPQYSAGHTLTDTAIYDRVEILKGATGLLTGAGGPGGTINMVRKKPTHEFKGHIDLGAGSWDNYRSEVDVSGPLTESGNVRGRAVAAYQDKRSFMDHYKRDSEVYYGILEVDLTPDTLLTLGADYQDNNPKGSSWSGSASLFNSAGDRISNPRDFNNGTQWSSWEQYTRTVFATLEHSFDNGWVAKGQYNHQINGYNAPLGALLDPDAITGKAKILARKYTGEYVSDSGDVYATGPFSLLGREHQLVIGGSVSRSHWTGKDYTNAVMINNAYDYYNWKGDALEPDWGNVTSKNDETTRQTGTYITGRFSLTDDLTLMLGTRVANYTLTGTSQAKDTGKVLPYAGLIYDLNDNISAYASYTEIFLPQSYYHNSDNKMLEPDEGTNYELGLKGEFFDGRLNSSLAYFEVHQDNRPEADTAYNAHPTNPDIDYAYKGIKATTKGYEAEISGELMPGWQLQAGYTHKISRDQGGKKVSTWEPEDQINLYTRYKLTGSLDKLTLGGGVRWQGTGWQVLTNYNKGATQEKFSQEAYWLVDLMARYQVTENLSATVNLNNAFDKSYYTNIGFYNSSYYGDPRNVMVTTRWDF</sequence>
<name>A0A0J6IUM7_9PSED</name>
<proteinExistence type="inferred from homology"/>
<keyword evidence="11 14" id="KW-0472">Membrane</keyword>
<dbReference type="PROSITE" id="PS52016">
    <property type="entry name" value="TONB_DEPENDENT_REC_3"/>
    <property type="match status" value="1"/>
</dbReference>
<evidence type="ECO:0000259" key="19">
    <source>
        <dbReference type="Pfam" id="PF07715"/>
    </source>
</evidence>
<dbReference type="GO" id="GO:0038023">
    <property type="term" value="F:signaling receptor activity"/>
    <property type="evidence" value="ECO:0007669"/>
    <property type="project" value="InterPro"/>
</dbReference>
<dbReference type="GO" id="GO:0015891">
    <property type="term" value="P:siderophore transport"/>
    <property type="evidence" value="ECO:0007669"/>
    <property type="project" value="InterPro"/>
</dbReference>
<feature type="domain" description="TonB-dependent receptor-like beta-barrel" evidence="18">
    <location>
        <begin position="375"/>
        <end position="781"/>
    </location>
</feature>
<organism evidence="20 21">
    <name type="scientific">Pseudomonas weihenstephanensis</name>
    <dbReference type="NCBI Taxonomy" id="1608994"/>
    <lineage>
        <taxon>Bacteria</taxon>
        <taxon>Pseudomonadati</taxon>
        <taxon>Pseudomonadota</taxon>
        <taxon>Gammaproteobacteria</taxon>
        <taxon>Pseudomonadales</taxon>
        <taxon>Pseudomonadaceae</taxon>
        <taxon>Pseudomonas</taxon>
    </lineage>
</organism>
<evidence type="ECO:0000313" key="20">
    <source>
        <dbReference type="EMBL" id="KMN15834.1"/>
    </source>
</evidence>
<evidence type="ECO:0000256" key="15">
    <source>
        <dbReference type="PROSITE-ProRule" id="PRU10144"/>
    </source>
</evidence>
<dbReference type="Pfam" id="PF07715">
    <property type="entry name" value="Plug"/>
    <property type="match status" value="1"/>
</dbReference>
<keyword evidence="13 14" id="KW-0998">Cell outer membrane</keyword>
<feature type="short sequence motif" description="TonB C-terminal box" evidence="15">
    <location>
        <begin position="796"/>
        <end position="813"/>
    </location>
</feature>
<evidence type="ECO:0000256" key="13">
    <source>
        <dbReference type="ARBA" id="ARBA00023237"/>
    </source>
</evidence>
<dbReference type="InterPro" id="IPR039426">
    <property type="entry name" value="TonB-dep_rcpt-like"/>
</dbReference>
<keyword evidence="7 17" id="KW-0732">Signal</keyword>
<dbReference type="AlphaFoldDB" id="A0A0J6IUM7"/>
<evidence type="ECO:0000256" key="1">
    <source>
        <dbReference type="ARBA" id="ARBA00004571"/>
    </source>
</evidence>
<dbReference type="Gene3D" id="2.40.170.20">
    <property type="entry name" value="TonB-dependent receptor, beta-barrel domain"/>
    <property type="match status" value="1"/>
</dbReference>
<keyword evidence="6 14" id="KW-0812">Transmembrane</keyword>
<dbReference type="NCBIfam" id="TIGR01783">
    <property type="entry name" value="TonB-siderophor"/>
    <property type="match status" value="1"/>
</dbReference>
<dbReference type="SUPFAM" id="SSF56935">
    <property type="entry name" value="Porins"/>
    <property type="match status" value="1"/>
</dbReference>
<keyword evidence="4 14" id="KW-1134">Transmembrane beta strand</keyword>
<dbReference type="PATRIC" id="fig|1608994.3.peg.1270"/>
<dbReference type="RefSeq" id="WP_048362888.1">
    <property type="nucleotide sequence ID" value="NZ_JYLF01000001.1"/>
</dbReference>
<keyword evidence="12" id="KW-0675">Receptor</keyword>
<evidence type="ECO:0000259" key="18">
    <source>
        <dbReference type="Pfam" id="PF00593"/>
    </source>
</evidence>
<protein>
    <submittedName>
        <fullName evidence="20">Ligand-gated channel</fullName>
    </submittedName>
</protein>
<evidence type="ECO:0000256" key="8">
    <source>
        <dbReference type="ARBA" id="ARBA00023004"/>
    </source>
</evidence>
<comment type="caution">
    <text evidence="20">The sequence shown here is derived from an EMBL/GenBank/DDBJ whole genome shotgun (WGS) entry which is preliminary data.</text>
</comment>
<evidence type="ECO:0000256" key="4">
    <source>
        <dbReference type="ARBA" id="ARBA00022452"/>
    </source>
</evidence>
<dbReference type="Pfam" id="PF00593">
    <property type="entry name" value="TonB_dep_Rec_b-barrel"/>
    <property type="match status" value="1"/>
</dbReference>
<dbReference type="PANTHER" id="PTHR32552:SF74">
    <property type="entry name" value="HYDROXAMATE SIDEROPHORE RECEPTOR FHUE"/>
    <property type="match status" value="1"/>
</dbReference>
<dbReference type="EMBL" id="JYLF01000001">
    <property type="protein sequence ID" value="KMN15834.1"/>
    <property type="molecule type" value="Genomic_DNA"/>
</dbReference>
<dbReference type="Proteomes" id="UP000036325">
    <property type="component" value="Unassembled WGS sequence"/>
</dbReference>
<dbReference type="InterPro" id="IPR010105">
    <property type="entry name" value="TonB_sidphr_rcpt"/>
</dbReference>
<evidence type="ECO:0000256" key="10">
    <source>
        <dbReference type="ARBA" id="ARBA00023077"/>
    </source>
</evidence>
<evidence type="ECO:0000256" key="12">
    <source>
        <dbReference type="ARBA" id="ARBA00023170"/>
    </source>
</evidence>
<evidence type="ECO:0000256" key="11">
    <source>
        <dbReference type="ARBA" id="ARBA00023136"/>
    </source>
</evidence>
<dbReference type="Gene3D" id="2.170.130.10">
    <property type="entry name" value="TonB-dependent receptor, plug domain"/>
    <property type="match status" value="1"/>
</dbReference>
<dbReference type="FunFam" id="2.170.130.10:FF:000010">
    <property type="entry name" value="Ferripyoverdine receptor"/>
    <property type="match status" value="1"/>
</dbReference>
<comment type="similarity">
    <text evidence="2 14 16">Belongs to the TonB-dependent receptor family.</text>
</comment>
<reference evidence="20 21" key="1">
    <citation type="submission" date="2015-02" db="EMBL/GenBank/DDBJ databases">
        <title>Pseudomonas helleri sp. nov. and Pseudomonas weihenstephanensis sp. nov., isolated from raw cows milk.</title>
        <authorList>
            <person name="von Neubeck M."/>
            <person name="Huptas C."/>
            <person name="Wenning M."/>
            <person name="Scherer S."/>
        </authorList>
    </citation>
    <scope>NUCLEOTIDE SEQUENCE [LARGE SCALE GENOMIC DNA]</scope>
    <source>
        <strain evidence="20 21">DSM 29166</strain>
    </source>
</reference>
<feature type="signal peptide" evidence="17">
    <location>
        <begin position="1"/>
        <end position="41"/>
    </location>
</feature>
<evidence type="ECO:0000256" key="7">
    <source>
        <dbReference type="ARBA" id="ARBA00022729"/>
    </source>
</evidence>
<dbReference type="PROSITE" id="PS01156">
    <property type="entry name" value="TONB_DEPENDENT_REC_2"/>
    <property type="match status" value="1"/>
</dbReference>
<dbReference type="GO" id="GO:0009279">
    <property type="term" value="C:cell outer membrane"/>
    <property type="evidence" value="ECO:0007669"/>
    <property type="project" value="UniProtKB-SubCell"/>
</dbReference>
<evidence type="ECO:0000256" key="9">
    <source>
        <dbReference type="ARBA" id="ARBA00023065"/>
    </source>
</evidence>
<dbReference type="InterPro" id="IPR000531">
    <property type="entry name" value="Beta-barrel_TonB"/>
</dbReference>
<keyword evidence="3 14" id="KW-0813">Transport</keyword>
<dbReference type="OrthoDB" id="8663017at2"/>
<dbReference type="STRING" id="1608994.TU86_03475"/>
<dbReference type="InterPro" id="IPR010917">
    <property type="entry name" value="TonB_rcpt_CS"/>
</dbReference>
<dbReference type="InterPro" id="IPR036942">
    <property type="entry name" value="Beta-barrel_TonB_sf"/>
</dbReference>
<accession>A0A0J6IUM7</accession>
<feature type="chain" id="PRO_5005274888" evidence="17">
    <location>
        <begin position="42"/>
        <end position="813"/>
    </location>
</feature>
<evidence type="ECO:0000256" key="17">
    <source>
        <dbReference type="SAM" id="SignalP"/>
    </source>
</evidence>
<evidence type="ECO:0000313" key="21">
    <source>
        <dbReference type="Proteomes" id="UP000036325"/>
    </source>
</evidence>
<dbReference type="GO" id="GO:0015344">
    <property type="term" value="F:siderophore uptake transmembrane transporter activity"/>
    <property type="evidence" value="ECO:0007669"/>
    <property type="project" value="TreeGrafter"/>
</dbReference>